<feature type="domain" description="Cadherin" evidence="8">
    <location>
        <begin position="861"/>
        <end position="937"/>
    </location>
</feature>
<keyword evidence="2" id="KW-0964">Secreted</keyword>
<dbReference type="Gene3D" id="3.40.50.410">
    <property type="entry name" value="von Willebrand factor, type A domain"/>
    <property type="match status" value="1"/>
</dbReference>
<dbReference type="SUPFAM" id="SSF53300">
    <property type="entry name" value="vWA-like"/>
    <property type="match status" value="1"/>
</dbReference>
<dbReference type="CDD" id="cd00198">
    <property type="entry name" value="vWFA"/>
    <property type="match status" value="1"/>
</dbReference>
<evidence type="ECO:0000256" key="5">
    <source>
        <dbReference type="SAM" id="MobiDB-lite"/>
    </source>
</evidence>
<dbReference type="InterPro" id="IPR031325">
    <property type="entry name" value="RHS_repeat"/>
</dbReference>
<dbReference type="PANTHER" id="PTHR32305:SF15">
    <property type="entry name" value="PROTEIN RHSA-RELATED"/>
    <property type="match status" value="1"/>
</dbReference>
<gene>
    <name evidence="9" type="ORF">WA1_06580</name>
</gene>
<dbReference type="GO" id="GO:0005576">
    <property type="term" value="C:extracellular region"/>
    <property type="evidence" value="ECO:0007669"/>
    <property type="project" value="UniProtKB-SubCell"/>
</dbReference>
<keyword evidence="4" id="KW-0677">Repeat</keyword>
<dbReference type="InterPro" id="IPR013783">
    <property type="entry name" value="Ig-like_fold"/>
</dbReference>
<dbReference type="InterPro" id="IPR050708">
    <property type="entry name" value="T6SS_VgrG/RHS"/>
</dbReference>
<dbReference type="STRING" id="128403.WA1_06580"/>
<dbReference type="InterPro" id="IPR015919">
    <property type="entry name" value="Cadherin-like_sf"/>
</dbReference>
<dbReference type="SMART" id="SM00112">
    <property type="entry name" value="CA"/>
    <property type="match status" value="2"/>
</dbReference>
<dbReference type="InterPro" id="IPR022385">
    <property type="entry name" value="Rhs_assc_core"/>
</dbReference>
<dbReference type="PANTHER" id="PTHR32305">
    <property type="match status" value="1"/>
</dbReference>
<dbReference type="Pfam" id="PF05345">
    <property type="entry name" value="He_PIG"/>
    <property type="match status" value="11"/>
</dbReference>
<organism evidence="9 10">
    <name type="scientific">Scytonema hofmannii PCC 7110</name>
    <dbReference type="NCBI Taxonomy" id="128403"/>
    <lineage>
        <taxon>Bacteria</taxon>
        <taxon>Bacillati</taxon>
        <taxon>Cyanobacteriota</taxon>
        <taxon>Cyanophyceae</taxon>
        <taxon>Nostocales</taxon>
        <taxon>Scytonemataceae</taxon>
        <taxon>Scytonema</taxon>
    </lineage>
</organism>
<dbReference type="Gene3D" id="2.60.40.10">
    <property type="entry name" value="Immunoglobulins"/>
    <property type="match status" value="14"/>
</dbReference>
<keyword evidence="10" id="KW-1185">Reference proteome</keyword>
<dbReference type="NCBIfam" id="TIGR01643">
    <property type="entry name" value="YD_repeat_2x"/>
    <property type="match status" value="10"/>
</dbReference>
<reference evidence="9 10" key="1">
    <citation type="journal article" date="2013" name="Genome Biol. Evol.">
        <title>Genomes of Stigonematalean cyanobacteria (subsection V) and the evolution of oxygenic photosynthesis from prokaryotes to plastids.</title>
        <authorList>
            <person name="Dagan T."/>
            <person name="Roettger M."/>
            <person name="Stucken K."/>
            <person name="Landan G."/>
            <person name="Koch R."/>
            <person name="Major P."/>
            <person name="Gould S.B."/>
            <person name="Goremykin V.V."/>
            <person name="Rippka R."/>
            <person name="Tandeau de Marsac N."/>
            <person name="Gugger M."/>
            <person name="Lockhart P.J."/>
            <person name="Allen J.F."/>
            <person name="Brune I."/>
            <person name="Maus I."/>
            <person name="Puhler A."/>
            <person name="Martin W.F."/>
        </authorList>
    </citation>
    <scope>NUCLEOTIDE SEQUENCE [LARGE SCALE GENOMIC DNA]</scope>
    <source>
        <strain evidence="9 10">PCC 7110</strain>
    </source>
</reference>
<dbReference type="InterPro" id="IPR002126">
    <property type="entry name" value="Cadherin-like_dom"/>
</dbReference>
<dbReference type="GO" id="GO:0007156">
    <property type="term" value="P:homophilic cell adhesion via plasma membrane adhesion molecules"/>
    <property type="evidence" value="ECO:0007669"/>
    <property type="project" value="InterPro"/>
</dbReference>
<protein>
    <recommendedName>
        <fullName evidence="11">VWFA domain-containing protein</fullName>
    </recommendedName>
</protein>
<keyword evidence="3" id="KW-0732">Signal</keyword>
<dbReference type="InterPro" id="IPR006530">
    <property type="entry name" value="YD"/>
</dbReference>
<evidence type="ECO:0000313" key="10">
    <source>
        <dbReference type="Proteomes" id="UP000076925"/>
    </source>
</evidence>
<feature type="domain" description="Cadherin" evidence="8">
    <location>
        <begin position="379"/>
        <end position="477"/>
    </location>
</feature>
<feature type="compositionally biased region" description="Polar residues" evidence="5">
    <location>
        <begin position="126"/>
        <end position="165"/>
    </location>
</feature>
<feature type="compositionally biased region" description="Polar residues" evidence="5">
    <location>
        <begin position="69"/>
        <end position="84"/>
    </location>
</feature>
<evidence type="ECO:0000256" key="2">
    <source>
        <dbReference type="ARBA" id="ARBA00022525"/>
    </source>
</evidence>
<keyword evidence="6" id="KW-0472">Membrane</keyword>
<dbReference type="GO" id="GO:0005509">
    <property type="term" value="F:calcium ion binding"/>
    <property type="evidence" value="ECO:0007669"/>
    <property type="project" value="InterPro"/>
</dbReference>
<dbReference type="SMART" id="SM00736">
    <property type="entry name" value="CADG"/>
    <property type="match status" value="5"/>
</dbReference>
<dbReference type="PROSITE" id="PS50268">
    <property type="entry name" value="CADHERIN_2"/>
    <property type="match status" value="2"/>
</dbReference>
<dbReference type="InterPro" id="IPR056823">
    <property type="entry name" value="TEN-like_YD-shell"/>
</dbReference>
<dbReference type="SUPFAM" id="SSF49313">
    <property type="entry name" value="Cadherin-like"/>
    <property type="match status" value="12"/>
</dbReference>
<dbReference type="Proteomes" id="UP000076925">
    <property type="component" value="Unassembled WGS sequence"/>
</dbReference>
<dbReference type="NCBIfam" id="TIGR03696">
    <property type="entry name" value="Rhs_assc_core"/>
    <property type="match status" value="1"/>
</dbReference>
<dbReference type="Pfam" id="PF05593">
    <property type="entry name" value="RHS_repeat"/>
    <property type="match status" value="5"/>
</dbReference>
<evidence type="ECO:0000259" key="8">
    <source>
        <dbReference type="PROSITE" id="PS50268"/>
    </source>
</evidence>
<keyword evidence="6" id="KW-1133">Transmembrane helix</keyword>
<feature type="transmembrane region" description="Helical" evidence="6">
    <location>
        <begin position="3638"/>
        <end position="3661"/>
    </location>
</feature>
<evidence type="ECO:0000256" key="6">
    <source>
        <dbReference type="SAM" id="Phobius"/>
    </source>
</evidence>
<dbReference type="PROSITE" id="PS50234">
    <property type="entry name" value="VWFA"/>
    <property type="match status" value="1"/>
</dbReference>
<feature type="region of interest" description="Disordered" evidence="5">
    <location>
        <begin position="119"/>
        <end position="197"/>
    </location>
</feature>
<evidence type="ECO:0000259" key="7">
    <source>
        <dbReference type="PROSITE" id="PS50234"/>
    </source>
</evidence>
<comment type="subcellular location">
    <subcellularLocation>
        <location evidence="1">Secreted</location>
    </subcellularLocation>
</comment>
<feature type="domain" description="VWFA" evidence="7">
    <location>
        <begin position="1143"/>
        <end position="1369"/>
    </location>
</feature>
<dbReference type="RefSeq" id="WP_017748972.1">
    <property type="nucleotide sequence ID" value="NZ_KQ976354.1"/>
</dbReference>
<evidence type="ECO:0000256" key="1">
    <source>
        <dbReference type="ARBA" id="ARBA00004613"/>
    </source>
</evidence>
<evidence type="ECO:0000256" key="3">
    <source>
        <dbReference type="ARBA" id="ARBA00022729"/>
    </source>
</evidence>
<evidence type="ECO:0008006" key="11">
    <source>
        <dbReference type="Google" id="ProtNLM"/>
    </source>
</evidence>
<dbReference type="Pfam" id="PF25023">
    <property type="entry name" value="TEN_YD-shell"/>
    <property type="match status" value="2"/>
</dbReference>
<feature type="transmembrane region" description="Helical" evidence="6">
    <location>
        <begin position="3605"/>
        <end position="3626"/>
    </location>
</feature>
<dbReference type="GO" id="GO:0016020">
    <property type="term" value="C:membrane"/>
    <property type="evidence" value="ECO:0007669"/>
    <property type="project" value="InterPro"/>
</dbReference>
<dbReference type="Gene3D" id="2.60.40.60">
    <property type="entry name" value="Cadherins"/>
    <property type="match status" value="1"/>
</dbReference>
<comment type="caution">
    <text evidence="9">The sequence shown here is derived from an EMBL/GenBank/DDBJ whole genome shotgun (WGS) entry which is preliminary data.</text>
</comment>
<dbReference type="InterPro" id="IPR006644">
    <property type="entry name" value="Cadg"/>
</dbReference>
<dbReference type="Pfam" id="PF17957">
    <property type="entry name" value="Big_7"/>
    <property type="match status" value="1"/>
</dbReference>
<dbReference type="Pfam" id="PF17210">
    <property type="entry name" value="SdrD_B"/>
    <property type="match status" value="1"/>
</dbReference>
<proteinExistence type="predicted"/>
<sequence>MVRPVSFFTNGASHNNDSLLPQSLLESASLVAPLGDDSSLLDWQKTLKTPSGADLLTSQLDPQKKADTTSDNTEDITNSNTQALNPFDQPLLFKQQPYIYRIPSQRKKFKSHQEKDILTGGENASPLVSSSQADTLTTTNTSQQFLSTSSAGAYDESTGSTSLSSEPPKITSFALVNDTAPGGTTNTDKITSDPTTRVSVPYPEEIYEWKAGFNNTPEANYVNILPEMKPTDVTIFDRTALNTIYGSSLPDGTHVLYVLTRRDEGELISVSKESFTFTFDTTPPPQPAFNLDAASDSGTVGDKRTSFSTVMLVGQTEASASVKLEQTGATATADSTGKFTFTNVSLTIGDNPFTVRATDRAGNQQTFSTTIKRISPPTAINLTSNTVAENSGIGTVIGQLSSTDPDVGDNHIYSLVNDGGGRFKIVGNQLQVANDTLLNYESLKQHSIEVRSTDLDGLTKSQIFTINVTNVNEAPTFTSKPFTYTGTIGSAYSYSITTTDQDTGDTRKITAINPPSWLKSVDNGNGTATLSGTPTTSGIFNIDLKVEDVGKASSIQSFPISVIPNFSLAEGKNFATTHTIPFTIPTNPSLISFNINPIFDTKDLDSIKDAFEVALVDEAGNSLVHTVSNGRDAFFNWTEGEAVALGAGTTYNSTTRTVSLNLTGTKPLTNAKLIFRLVNNDDDTTTNVSITSFAINPAPVGTLRAVQKDFGTQTLPSTSTTPNFNLLADVSNSFKPEYHRTSFNADTKLLHTDIALRNTGKYSVDGPLLVGVTHISDPTVTLYKPDGMTPEGIPYYDFSKLVSDGKVEPLELTNQRSLTFYNPQGKQFTYDLVVLAQLNQKPSIQSQPVTEIIGGQQYRYDVDATDPNNDVLTYKLLSSPVGTTIDSKTGLISWNTLTTNKGNHTILVEANDSRGGVTTQQFTLSVIDAPPNRPPVFTSVPIVDAAINTNYTYQAIAKDADNDTLTFSLVNKPEGMTVNPSTGVVSWTPNGNQLDTYDVILAVTDGKGGTAQQVFKVKTQIDPLNRAPEIVSEPITRFGLKDKQYKYQVKAVDFNNDSLTYSLINPLPGAAIDANTGEIQWSPQVIGKYNFQVQVTDRRGGFDTQSFAVDVSNALGKIEGLVWNDLNRNRIPDISLIQGDTPDILLVVDNSGSTGGRDIDWTTANLNEFANSTFLSILDTELAGVVAFNQQLIDKGRGKTARVGVIVFNSYAIALDMDPVTTGVQFTTTPTADKNNNGILDIREALTFTAEGSTDFTPPLNLAQSIFTALGTTSGKGNIIFLSDGYGPLDITVVNSLKTKGVNLKAFGIGNGSDINQLRNIDPEAQQLTSAQEIINIFNGEDERYQSEPGIAGVTVYLDLNNNGILDTAEPNTVSMSDNPQTVSVETGQYSFTNLLPGTYTVRQVMPNGYTRTAPTAGYYIPTITTSGESHYSNFGLAEPATTIPNSKPTFKTNAPVSAKVGELLKYKAKATDPDPDFLTYDLPLKPEGMTVDASTGVVVWTPTPDQVGKFDVILRVADGRGEIDLQYFQIQVTSANTAPVFTLVPTQELTATVNTTFQYQFAAVDAQGDPITYTLESPNGAAIDSKTGVFSWKPTATSQKSFTVVASDGKGGVTKHQFSINTVSSTSNQVPIITSTPRNRVALGQSYLYTVKASDPNNDPLTYTLTTAPVGMTIDSTGKILWTPDAKVNPLGANPVKILLGDGRGGIQTQSFSIDVVSTTNRTNNPPTITSIPPLDATVGTTYRYNLTALDTDNDSVAWKLDLAPEGMSIDSERGILVWTPRLDQVGEREVVVQVVDALGGFSIQEFSITTRGVNVPPQIISTPITRAAIERPYTYKVVATDPEDDFLTFSLGNNKPTGMTIDSNTGVIQWTPGAAQPVSVEAIVTDIYGATNSQTFNIVVGTTPINNAPSITSTPNFKAGVGKPYSYQIQATDPDASDILTYYLQSGPSGMTINSTTGLVTWASPFSTTSDVVVKVIDAGGMSALQRFTLISRSNTAPNVTSTPVTSATPNTLYAYDIKATDAEGDSLSYSLDTASLDRGMKIDAFGRLRWTPTLGQITTTTPHKVTVTVSDDNGGSKLHEFNITVAADTIKPQVTLIANTDSATVGSEVTFQARATDNIKVASLQLLVNGTTVQLDPNGMAKVKMTQTGNISAIAKATDTALNEGQSATWNVLVTNPNPNNPPPNISLNLNNIPNGIVTAPTNIIGTVSDDNLINYILEVAPLAGGEFQEIARGTKTVSNDILGKFDPSLLQNDTYRLRLSAYDASGNGRVVEETIDVAGELKLGNFRLSFTDLEIPVTGIPITLTRTYDTLTANTTDDFGYGWRMEFRDTDLRTSLRPPSEEDQILGYQSAFRDETRVYITLPGGKREAFTFKPTLDPIFKLAAAIARSPDAAVYRPAFVGDKGVTSTLSVKNARILHKAGSSEYVGLNGGVPYNPADINFGGIYVLTTKDGIVYEIDANTGDLLTVTDTNGNKLTYTDGGIYSSTGKQITFERDAIGRIASVLDPMGYLIKYDYDAKGDLIAVTDRENNTTRFEYGSKKQHYLDNIIDPLGRTGVRNDYDSVTGRLKYIEDINGKKVEMEYDPNNSRQVVRDQLGHPTIYEYDAWGNVVTEIDAQGKITKRQYDDNNNVLEDTVISDRSDLNPNDNVQIGLTTQYKYDVLGNKLSEEVGIVTRYTTDATGKKIVEQQPSGYKTIYTYGDRSRLLTETDPLGRTTTNTYDRKGNLRSTLDAFQKTTIYDYDFSGQLKSVRDANEQTTKFTYDAFGNVETVTDALNRTTTYTYYGDGNKKTETRTRTTPTGVQTLLTQWTYDKEGHLKTMTDAENWTTTYEYDKLGRQTAVIDALTRRTESIYNDKGELVETIYPDKTTNTKDDNPRTKSKYDAAGRQIETTDQLGRVTRYIYDKVGRLRFTVYPDKTPDDQNLSPELWDNPKTETIYYTDGLVKAQIDELGNRTEFRYDAAGRQTEILNADDTPTNPLDNPKTTYKYDLAGQLVSQTDALNYTTTYKYDDLGRLKETHFHDKSYTTQEYDALGRRIATTDQNRKPTEYRYDALGQLTGVKNAFGDWTEYGYNEVGNLIWMEDALDRRTQYEYDKLGRRKAVILPMGQRSDTTYDAVGNLKTYTDFNRRTITYDYDPQNRITSKLFGDGSKVTYTYTNTGLQDVVKFINASSVTTAITDSDYDERDRLIQHTVTISGFSRSISYTYDAASNRTSVTTPSGTVNYTFDRRNRLDQVIENNIVTADYDYDGVNNLLLTKFANGTQEVRRYDELNRLRVLENKKASGEIISTYTYTLDLVGNRRKVEDNTGRIVEYTYNDLYQLTQEKITDAVNGNRVYDYTYDKVGNRKTKSEAVNAVTTDTVYTYDANDRLENEKVNQKVIASYAYDNNGNTLTKTENGITTTYTWDYENRLSTATLKNSSGVVLQSMQYRYNDEGIRVASIVNNQETRYLIDTVQPYGQVLEEYSPYGAVQASYTYGSDLISQKQGIKSTFYHVDGLGSTRALTDASGSVVNTYNYEAYGELLNSTGSVSNKYLFAGEQYDSNLGDYYLRARYYDTETGRFTRRDTYEGRLGEPLTLHKYIYTHANPVNGTDPSGKFTLTEVLTGSAIIGAFAGAAGGGYYGYSKSGEVFSKETLKFALVGAVGGAAAGAMLGGAIYLTPAGLGPIIQTGARQLFRKAIATHSRSQAALLAGFGLGFTGGILEPDYEVALGTAFTTALTIGDDVLVRGAIWRRNAMTQAFGELYTANRAILFRSVQSTTFMTLHFLFGFTVGYASGSFIRKSYDQYFSTGN</sequence>
<evidence type="ECO:0000313" key="9">
    <source>
        <dbReference type="EMBL" id="KYC35487.1"/>
    </source>
</evidence>
<name>A0A139WSV3_9CYAN</name>
<dbReference type="CDD" id="cd11304">
    <property type="entry name" value="Cadherin_repeat"/>
    <property type="match status" value="1"/>
</dbReference>
<dbReference type="Gene3D" id="2.180.10.10">
    <property type="entry name" value="RHS repeat-associated core"/>
    <property type="match status" value="3"/>
</dbReference>
<evidence type="ECO:0000256" key="4">
    <source>
        <dbReference type="ARBA" id="ARBA00022737"/>
    </source>
</evidence>
<dbReference type="InterPro" id="IPR036465">
    <property type="entry name" value="vWFA_dom_sf"/>
</dbReference>
<keyword evidence="6" id="KW-0812">Transmembrane</keyword>
<feature type="region of interest" description="Disordered" evidence="5">
    <location>
        <begin position="53"/>
        <end position="88"/>
    </location>
</feature>
<dbReference type="InterPro" id="IPR033764">
    <property type="entry name" value="Sdr_B"/>
</dbReference>
<accession>A0A139WSV3</accession>
<dbReference type="SMART" id="SM00327">
    <property type="entry name" value="VWA"/>
    <property type="match status" value="1"/>
</dbReference>
<dbReference type="InterPro" id="IPR002035">
    <property type="entry name" value="VWF_A"/>
</dbReference>
<dbReference type="SUPFAM" id="SSF117074">
    <property type="entry name" value="Hypothetical protein PA1324"/>
    <property type="match status" value="1"/>
</dbReference>
<feature type="compositionally biased region" description="Polar residues" evidence="5">
    <location>
        <begin position="182"/>
        <end position="197"/>
    </location>
</feature>
<dbReference type="EMBL" id="ANNX02000051">
    <property type="protein sequence ID" value="KYC35487.1"/>
    <property type="molecule type" value="Genomic_DNA"/>
</dbReference>